<feature type="domain" description="PIN" evidence="1">
    <location>
        <begin position="8"/>
        <end position="114"/>
    </location>
</feature>
<sequence length="143" mass="15635">MTRSPSAVVLDTNIVLDLFLFCDPATPPLQRAMDQGQLHWIATAPMREELARVLSYPYIVKSIQHHAVSAAQVLAAFDAQARIVPVAPKASVTCKDPDDQKFIDLAVTHRATLLSKDKAVLCMKKRLLAIDVKASKAMDSIAV</sequence>
<dbReference type="Pfam" id="PF13470">
    <property type="entry name" value="PIN_3"/>
    <property type="match status" value="1"/>
</dbReference>
<organism evidence="2 3">
    <name type="scientific">Rhodoferax ferrireducens</name>
    <dbReference type="NCBI Taxonomy" id="192843"/>
    <lineage>
        <taxon>Bacteria</taxon>
        <taxon>Pseudomonadati</taxon>
        <taxon>Pseudomonadota</taxon>
        <taxon>Betaproteobacteria</taxon>
        <taxon>Burkholderiales</taxon>
        <taxon>Comamonadaceae</taxon>
        <taxon>Rhodoferax</taxon>
    </lineage>
</organism>
<dbReference type="SUPFAM" id="SSF88723">
    <property type="entry name" value="PIN domain-like"/>
    <property type="match status" value="1"/>
</dbReference>
<proteinExistence type="predicted"/>
<dbReference type="InterPro" id="IPR002850">
    <property type="entry name" value="PIN_toxin-like"/>
</dbReference>
<evidence type="ECO:0000313" key="3">
    <source>
        <dbReference type="Proteomes" id="UP000192505"/>
    </source>
</evidence>
<accession>A0A1W9KUH7</accession>
<dbReference type="PANTHER" id="PTHR34610:SF3">
    <property type="entry name" value="SSL7007 PROTEIN"/>
    <property type="match status" value="1"/>
</dbReference>
<dbReference type="PANTHER" id="PTHR34610">
    <property type="entry name" value="SSL7007 PROTEIN"/>
    <property type="match status" value="1"/>
</dbReference>
<dbReference type="NCBIfam" id="TIGR00305">
    <property type="entry name" value="putative toxin-antitoxin system toxin component, PIN family"/>
    <property type="match status" value="1"/>
</dbReference>
<evidence type="ECO:0000259" key="1">
    <source>
        <dbReference type="Pfam" id="PF13470"/>
    </source>
</evidence>
<dbReference type="EMBL" id="MTEI01000005">
    <property type="protein sequence ID" value="OQW88075.1"/>
    <property type="molecule type" value="Genomic_DNA"/>
</dbReference>
<protein>
    <submittedName>
        <fullName evidence="2">Putative toxin-antitoxin system toxin component, PIN family</fullName>
    </submittedName>
</protein>
<dbReference type="Proteomes" id="UP000192505">
    <property type="component" value="Unassembled WGS sequence"/>
</dbReference>
<dbReference type="InterPro" id="IPR029060">
    <property type="entry name" value="PIN-like_dom_sf"/>
</dbReference>
<gene>
    <name evidence="2" type="ORF">BWK72_10010</name>
</gene>
<name>A0A1W9KUH7_9BURK</name>
<comment type="caution">
    <text evidence="2">The sequence shown here is derived from an EMBL/GenBank/DDBJ whole genome shotgun (WGS) entry which is preliminary data.</text>
</comment>
<reference evidence="2 3" key="1">
    <citation type="submission" date="2017-01" db="EMBL/GenBank/DDBJ databases">
        <title>Novel large sulfur bacteria in the metagenomes of groundwater-fed chemosynthetic microbial mats in the Lake Huron basin.</title>
        <authorList>
            <person name="Sharrar A.M."/>
            <person name="Flood B.E."/>
            <person name="Bailey J.V."/>
            <person name="Jones D.S."/>
            <person name="Biddanda B."/>
            <person name="Ruberg S.A."/>
            <person name="Marcus D.N."/>
            <person name="Dick G.J."/>
        </authorList>
    </citation>
    <scope>NUCLEOTIDE SEQUENCE [LARGE SCALE GENOMIC DNA]</scope>
    <source>
        <strain evidence="2">A7</strain>
    </source>
</reference>
<dbReference type="AlphaFoldDB" id="A0A1W9KUH7"/>
<dbReference type="InterPro" id="IPR002716">
    <property type="entry name" value="PIN_dom"/>
</dbReference>
<evidence type="ECO:0000313" key="2">
    <source>
        <dbReference type="EMBL" id="OQW88075.1"/>
    </source>
</evidence>